<dbReference type="PANTHER" id="PTHR43327">
    <property type="entry name" value="STOMATIN-LIKE PROTEIN 2, MITOCHONDRIAL"/>
    <property type="match status" value="1"/>
</dbReference>
<dbReference type="EMBL" id="DRTT01000177">
    <property type="protein sequence ID" value="HHF99116.1"/>
    <property type="molecule type" value="Genomic_DNA"/>
</dbReference>
<dbReference type="InterPro" id="IPR010201">
    <property type="entry name" value="HflK"/>
</dbReference>
<comment type="subunit">
    <text evidence="6">HflC and HflK may interact to form a multimeric complex.</text>
</comment>
<proteinExistence type="inferred from homology"/>
<feature type="transmembrane region" description="Helical" evidence="6">
    <location>
        <begin position="16"/>
        <end position="37"/>
    </location>
</feature>
<dbReference type="Proteomes" id="UP000886070">
    <property type="component" value="Unassembled WGS sequence"/>
</dbReference>
<evidence type="ECO:0000256" key="5">
    <source>
        <dbReference type="ARBA" id="ARBA00023136"/>
    </source>
</evidence>
<comment type="subcellular location">
    <subcellularLocation>
        <location evidence="1 6">Membrane</location>
    </subcellularLocation>
</comment>
<protein>
    <recommendedName>
        <fullName evidence="6">Protein HflK</fullName>
    </recommendedName>
</protein>
<dbReference type="Pfam" id="PF01145">
    <property type="entry name" value="Band_7"/>
    <property type="match status" value="1"/>
</dbReference>
<organism evidence="8">
    <name type="scientific">Aerophobetes bacterium</name>
    <dbReference type="NCBI Taxonomy" id="2030807"/>
    <lineage>
        <taxon>Bacteria</taxon>
        <taxon>Candidatus Aerophobota</taxon>
    </lineage>
</organism>
<dbReference type="Gene3D" id="3.30.479.30">
    <property type="entry name" value="Band 7 domain"/>
    <property type="match status" value="1"/>
</dbReference>
<gene>
    <name evidence="8" type="primary">hflK</name>
    <name evidence="8" type="ORF">ENL39_06515</name>
</gene>
<name>A0A7V5I0P8_UNCAE</name>
<dbReference type="NCBIfam" id="TIGR01933">
    <property type="entry name" value="hflK"/>
    <property type="match status" value="1"/>
</dbReference>
<evidence type="ECO:0000259" key="7">
    <source>
        <dbReference type="SMART" id="SM00244"/>
    </source>
</evidence>
<dbReference type="InterPro" id="IPR050710">
    <property type="entry name" value="Band7/mec-2_domain"/>
</dbReference>
<keyword evidence="3 6" id="KW-0812">Transmembrane</keyword>
<dbReference type="PANTHER" id="PTHR43327:SF2">
    <property type="entry name" value="MODULATOR OF FTSH PROTEASE HFLK"/>
    <property type="match status" value="1"/>
</dbReference>
<keyword evidence="8" id="KW-0378">Hydrolase</keyword>
<dbReference type="InterPro" id="IPR001107">
    <property type="entry name" value="Band_7"/>
</dbReference>
<comment type="similarity">
    <text evidence="2 6">Belongs to the band 7/mec-2 family. HflK subfamily.</text>
</comment>
<dbReference type="SUPFAM" id="SSF117892">
    <property type="entry name" value="Band 7/SPFH domain"/>
    <property type="match status" value="1"/>
</dbReference>
<dbReference type="InterPro" id="IPR036013">
    <property type="entry name" value="Band_7/SPFH_dom_sf"/>
</dbReference>
<feature type="domain" description="Band 7" evidence="7">
    <location>
        <begin position="32"/>
        <end position="212"/>
    </location>
</feature>
<dbReference type="SMART" id="SM00244">
    <property type="entry name" value="PHB"/>
    <property type="match status" value="1"/>
</dbReference>
<evidence type="ECO:0000313" key="8">
    <source>
        <dbReference type="EMBL" id="HHF99116.1"/>
    </source>
</evidence>
<dbReference type="GO" id="GO:0008233">
    <property type="term" value="F:peptidase activity"/>
    <property type="evidence" value="ECO:0007669"/>
    <property type="project" value="UniProtKB-KW"/>
</dbReference>
<dbReference type="AlphaFoldDB" id="A0A7V5I0P8"/>
<reference evidence="8" key="1">
    <citation type="journal article" date="2020" name="mSystems">
        <title>Genome- and Community-Level Interaction Insights into Carbon Utilization and Element Cycling Functions of Hydrothermarchaeota in Hydrothermal Sediment.</title>
        <authorList>
            <person name="Zhou Z."/>
            <person name="Liu Y."/>
            <person name="Xu W."/>
            <person name="Pan J."/>
            <person name="Luo Z.H."/>
            <person name="Li M."/>
        </authorList>
    </citation>
    <scope>NUCLEOTIDE SEQUENCE [LARGE SCALE GENOMIC DNA]</scope>
    <source>
        <strain evidence="8">HyVt-92</strain>
    </source>
</reference>
<evidence type="ECO:0000256" key="4">
    <source>
        <dbReference type="ARBA" id="ARBA00022989"/>
    </source>
</evidence>
<keyword evidence="4 6" id="KW-1133">Transmembrane helix</keyword>
<evidence type="ECO:0000256" key="2">
    <source>
        <dbReference type="ARBA" id="ARBA00006971"/>
    </source>
</evidence>
<evidence type="ECO:0000256" key="3">
    <source>
        <dbReference type="ARBA" id="ARBA00022692"/>
    </source>
</evidence>
<keyword evidence="8" id="KW-0645">Protease</keyword>
<comment type="function">
    <text evidence="6">HflC and HflK could encode or regulate a protease.</text>
</comment>
<dbReference type="CDD" id="cd03404">
    <property type="entry name" value="SPFH_HflK"/>
    <property type="match status" value="1"/>
</dbReference>
<dbReference type="GO" id="GO:0016020">
    <property type="term" value="C:membrane"/>
    <property type="evidence" value="ECO:0007669"/>
    <property type="project" value="UniProtKB-SubCell"/>
</dbReference>
<evidence type="ECO:0000256" key="6">
    <source>
        <dbReference type="RuleBase" id="RU364113"/>
    </source>
</evidence>
<sequence>MEDIKVNPPGLSYKNWVLLVVLGILILILVFSTFYTIGPDEVGVIKRFGRYVRTTDPGLHIKIPFAESVTKVKVKYVFKEEFGFRTLRPGVKTVYSPEKWQGESLMLTGDLNVVEVEWIVQYRVADPYKYLFKIKEVRKTIRDISEVVMRLVVGDRSVDEVLTVGRMEAASEAQRKLQEILDSYDSGIKIVTLKLKDVNPPDPVKPSFNEVNEARQDRERFINEAWQAYNKIIPKAKGEAEKTIAEAEGYAIKRVNRAEGDAKRFLALLEEYKKAPEVTKKRIYLETLSDILSRVGKIYVIDSEQKTILPLLSLGEGKK</sequence>
<dbReference type="GO" id="GO:0006508">
    <property type="term" value="P:proteolysis"/>
    <property type="evidence" value="ECO:0007669"/>
    <property type="project" value="UniProtKB-KW"/>
</dbReference>
<keyword evidence="5 6" id="KW-0472">Membrane</keyword>
<evidence type="ECO:0000256" key="1">
    <source>
        <dbReference type="ARBA" id="ARBA00004370"/>
    </source>
</evidence>
<comment type="caution">
    <text evidence="8">The sequence shown here is derived from an EMBL/GenBank/DDBJ whole genome shotgun (WGS) entry which is preliminary data.</text>
</comment>
<accession>A0A7V5I0P8</accession>